<evidence type="ECO:0000256" key="3">
    <source>
        <dbReference type="SAM" id="Coils"/>
    </source>
</evidence>
<dbReference type="InterPro" id="IPR050465">
    <property type="entry name" value="UPF0194_transport"/>
</dbReference>
<dbReference type="GO" id="GO:0030313">
    <property type="term" value="C:cell envelope"/>
    <property type="evidence" value="ECO:0007669"/>
    <property type="project" value="UniProtKB-SubCell"/>
</dbReference>
<dbReference type="Gene3D" id="2.40.50.100">
    <property type="match status" value="1"/>
</dbReference>
<dbReference type="PANTHER" id="PTHR32347">
    <property type="entry name" value="EFFLUX SYSTEM COMPONENT YKNX-RELATED"/>
    <property type="match status" value="1"/>
</dbReference>
<dbReference type="Gene3D" id="2.40.30.170">
    <property type="match status" value="1"/>
</dbReference>
<dbReference type="AlphaFoldDB" id="A0A0K6IQ09"/>
<organism evidence="5 6">
    <name type="scientific">Marinomonas fungiae</name>
    <dbReference type="NCBI Taxonomy" id="1137284"/>
    <lineage>
        <taxon>Bacteria</taxon>
        <taxon>Pseudomonadati</taxon>
        <taxon>Pseudomonadota</taxon>
        <taxon>Gammaproteobacteria</taxon>
        <taxon>Oceanospirillales</taxon>
        <taxon>Oceanospirillaceae</taxon>
        <taxon>Marinomonas</taxon>
    </lineage>
</organism>
<feature type="domain" description="YbhG-like alpha-helical hairpin" evidence="4">
    <location>
        <begin position="69"/>
        <end position="193"/>
    </location>
</feature>
<accession>A0A0K6IQ09</accession>
<keyword evidence="2 3" id="KW-0175">Coiled coil</keyword>
<evidence type="ECO:0000313" key="5">
    <source>
        <dbReference type="EMBL" id="CUB05407.1"/>
    </source>
</evidence>
<comment type="subcellular location">
    <subcellularLocation>
        <location evidence="1">Cell envelope</location>
    </subcellularLocation>
</comment>
<dbReference type="Pfam" id="PF25881">
    <property type="entry name" value="HH_YBHG"/>
    <property type="match status" value="1"/>
</dbReference>
<evidence type="ECO:0000313" key="6">
    <source>
        <dbReference type="Proteomes" id="UP000182769"/>
    </source>
</evidence>
<dbReference type="SUPFAM" id="SSF111369">
    <property type="entry name" value="HlyD-like secretion proteins"/>
    <property type="match status" value="2"/>
</dbReference>
<gene>
    <name evidence="5" type="ORF">Ga0061065_110100</name>
</gene>
<reference evidence="6" key="1">
    <citation type="submission" date="2015-08" db="EMBL/GenBank/DDBJ databases">
        <authorList>
            <person name="Varghese N."/>
        </authorList>
    </citation>
    <scope>NUCLEOTIDE SEQUENCE [LARGE SCALE GENOMIC DNA]</scope>
    <source>
        <strain evidence="6">JCM 18476</strain>
    </source>
</reference>
<proteinExistence type="predicted"/>
<dbReference type="EMBL" id="CYHG01000010">
    <property type="protein sequence ID" value="CUB05407.1"/>
    <property type="molecule type" value="Genomic_DNA"/>
</dbReference>
<dbReference type="InterPro" id="IPR059052">
    <property type="entry name" value="HH_YbhG-like"/>
</dbReference>
<dbReference type="RefSeq" id="WP_055463980.1">
    <property type="nucleotide sequence ID" value="NZ_CYHG01000010.1"/>
</dbReference>
<evidence type="ECO:0000256" key="2">
    <source>
        <dbReference type="ARBA" id="ARBA00023054"/>
    </source>
</evidence>
<name>A0A0K6IQ09_9GAMM</name>
<dbReference type="Gene3D" id="1.10.287.470">
    <property type="entry name" value="Helix hairpin bin"/>
    <property type="match status" value="1"/>
</dbReference>
<dbReference type="PANTHER" id="PTHR32347:SF29">
    <property type="entry name" value="UPF0194 MEMBRANE PROTEIN YBHG"/>
    <property type="match status" value="1"/>
</dbReference>
<keyword evidence="6" id="KW-1185">Reference proteome</keyword>
<feature type="coiled-coil region" evidence="3">
    <location>
        <begin position="140"/>
        <end position="193"/>
    </location>
</feature>
<evidence type="ECO:0000256" key="1">
    <source>
        <dbReference type="ARBA" id="ARBA00004196"/>
    </source>
</evidence>
<protein>
    <submittedName>
        <fullName evidence="5">HlyD family secretion protein</fullName>
    </submittedName>
</protein>
<dbReference type="Proteomes" id="UP000182769">
    <property type="component" value="Unassembled WGS sequence"/>
</dbReference>
<dbReference type="STRING" id="1137284.GCA_001418205_02941"/>
<evidence type="ECO:0000259" key="4">
    <source>
        <dbReference type="Pfam" id="PF25881"/>
    </source>
</evidence>
<sequence length="316" mass="34771">MRHPLLSFALVAISFWLNGCQSESSHIALGTLEQDSLILNALVSQQIRSLPVEEGESVITGQVLAEFEDDAAQAQLAYTKAQLLQAQAAFAEVQNGNRSEQIESAYAAWQGASANDKEAVLQLQRTQELYRANAIGRAALDNAAALRDQTKAQAEQLEQRWLELRNGARTEVLAQRQAQVEAAQAQLDLAQATLSHYRILAPAAGVIDSSPWHRGDSVLAGTQMFRLLSQEQPYARVYLPETMRARMPVGTEVEVVIEGFAQPFTGVVRTVRSKPAFTPYYALNEKERSRLMYLAEIEVSSAENVPIGTALEVHLP</sequence>